<evidence type="ECO:0008006" key="4">
    <source>
        <dbReference type="Google" id="ProtNLM"/>
    </source>
</evidence>
<evidence type="ECO:0000313" key="2">
    <source>
        <dbReference type="EMBL" id="PLW26110.1"/>
    </source>
</evidence>
<dbReference type="Proteomes" id="UP000235392">
    <property type="component" value="Unassembled WGS sequence"/>
</dbReference>
<name>A0A2N5TKV0_9BASI</name>
<comment type="caution">
    <text evidence="2">The sequence shown here is derived from an EMBL/GenBank/DDBJ whole genome shotgun (WGS) entry which is preliminary data.</text>
</comment>
<evidence type="ECO:0000313" key="3">
    <source>
        <dbReference type="Proteomes" id="UP000235392"/>
    </source>
</evidence>
<feature type="region of interest" description="Disordered" evidence="1">
    <location>
        <begin position="233"/>
        <end position="252"/>
    </location>
</feature>
<reference evidence="2 3" key="1">
    <citation type="submission" date="2017-11" db="EMBL/GenBank/DDBJ databases">
        <title>De novo assembly and phasing of dikaryotic genomes from two isolates of Puccinia coronata f. sp. avenae, the causal agent of oat crown rust.</title>
        <authorList>
            <person name="Miller M.E."/>
            <person name="Zhang Y."/>
            <person name="Omidvar V."/>
            <person name="Sperschneider J."/>
            <person name="Schwessinger B."/>
            <person name="Raley C."/>
            <person name="Palmer J.M."/>
            <person name="Garnica D."/>
            <person name="Upadhyaya N."/>
            <person name="Rathjen J."/>
            <person name="Taylor J.M."/>
            <person name="Park R.F."/>
            <person name="Dodds P.N."/>
            <person name="Hirsch C.D."/>
            <person name="Kianian S.F."/>
            <person name="Figueroa M."/>
        </authorList>
    </citation>
    <scope>NUCLEOTIDE SEQUENCE [LARGE SCALE GENOMIC DNA]</scope>
    <source>
        <strain evidence="2">12SD80</strain>
    </source>
</reference>
<evidence type="ECO:0000256" key="1">
    <source>
        <dbReference type="SAM" id="MobiDB-lite"/>
    </source>
</evidence>
<protein>
    <recommendedName>
        <fullName evidence="4">Retrotransposon gag domain-containing protein</fullName>
    </recommendedName>
</protein>
<dbReference type="AlphaFoldDB" id="A0A2N5TKV0"/>
<sequence length="388" mass="45194">MRCSKEAEGNNPEDWAEAIIRVRPAIHPLSLKHTPQTFNREDRLKDLFAQFLEDLSGTMDTFPGTLLESCVAKLSSTVSSLMQDAIRSDIIPMLFNKIMLHVSDFCPPPPKVEDVNISLNNKLDGLQDVIIGMNSVQSEKIESLSRDFRHMESQLRDQILNWKKQFAFSQQREADLAEQIKRRLGDIPSVSTSLHTRIGQLTEPQLEKPKYNGEHLESKFNNPFLHTASAPLNQGNKPTTSPRACNEAPSSNTPQWQLEFPFINHGHVDVEMRKELWKSIPKTSEWEKFPGELPYNHELWLKNIDLFVQDYCMLDHMIISRLTALFTDTAKNWYIGIRDSHENRSWAWWNNTIRRKFGTHNWKLKMQQEFEKDCFTLENKKVLKWFNT</sequence>
<organism evidence="2 3">
    <name type="scientific">Puccinia coronata f. sp. avenae</name>
    <dbReference type="NCBI Taxonomy" id="200324"/>
    <lineage>
        <taxon>Eukaryota</taxon>
        <taxon>Fungi</taxon>
        <taxon>Dikarya</taxon>
        <taxon>Basidiomycota</taxon>
        <taxon>Pucciniomycotina</taxon>
        <taxon>Pucciniomycetes</taxon>
        <taxon>Pucciniales</taxon>
        <taxon>Pucciniaceae</taxon>
        <taxon>Puccinia</taxon>
    </lineage>
</organism>
<gene>
    <name evidence="2" type="ORF">PCASD_25808</name>
</gene>
<dbReference type="EMBL" id="PGCI01000483">
    <property type="protein sequence ID" value="PLW26110.1"/>
    <property type="molecule type" value="Genomic_DNA"/>
</dbReference>
<accession>A0A2N5TKV0</accession>
<proteinExistence type="predicted"/>